<evidence type="ECO:0000313" key="3">
    <source>
        <dbReference type="Proteomes" id="UP000026984"/>
    </source>
</evidence>
<dbReference type="RefSeq" id="YP_009042285.1">
    <property type="nucleotide sequence ID" value="NC_024354.1"/>
</dbReference>
<name>A0A060AM74_9CAUD</name>
<sequence length="115" mass="13129">MIGFFEFLMKNADMILVFVIAGALFGFVQGLGESWKYKLAGVGVGVIFWGFILSPLVIRMDYGDYKRHYATCEKYEAKQAGYIFSDNRCYKPIAKDVYVKVNETTKTKQELLDAK</sequence>
<evidence type="ECO:0000256" key="1">
    <source>
        <dbReference type="SAM" id="Phobius"/>
    </source>
</evidence>
<reference evidence="2 3" key="1">
    <citation type="submission" date="2013-04" db="EMBL/GenBank/DDBJ databases">
        <title>Complete Genome Sequence of Cronobacter sakazakii Bacteriophage CR8.</title>
        <authorList>
            <person name="Kim Y."/>
            <person name="Shin H."/>
            <person name="Ryu S."/>
        </authorList>
    </citation>
    <scope>NUCLEOTIDE SEQUENCE [LARGE SCALE GENOMIC DNA]</scope>
</reference>
<keyword evidence="1" id="KW-0472">Membrane</keyword>
<dbReference type="Proteomes" id="UP000026984">
    <property type="component" value="Segment"/>
</dbReference>
<keyword evidence="1" id="KW-0812">Transmembrane</keyword>
<feature type="transmembrane region" description="Helical" evidence="1">
    <location>
        <begin position="12"/>
        <end position="31"/>
    </location>
</feature>
<gene>
    <name evidence="2" type="ORF">CR8_048</name>
</gene>
<keyword evidence="1" id="KW-1133">Transmembrane helix</keyword>
<protein>
    <submittedName>
        <fullName evidence="2">Uncharacterized protein</fullName>
    </submittedName>
</protein>
<keyword evidence="3" id="KW-1185">Reference proteome</keyword>
<organism evidence="2 3">
    <name type="scientific">Cronobacter phage CR8</name>
    <dbReference type="NCBI Taxonomy" id="1327934"/>
    <lineage>
        <taxon>Viruses</taxon>
        <taxon>Duplodnaviria</taxon>
        <taxon>Heunggongvirae</taxon>
        <taxon>Uroviricota</taxon>
        <taxon>Caudoviricetes</taxon>
        <taxon>Vequintavirinae</taxon>
        <taxon>Certrevirus</taxon>
        <taxon>Certrevirus CR8</taxon>
    </lineage>
</organism>
<proteinExistence type="predicted"/>
<evidence type="ECO:0000313" key="2">
    <source>
        <dbReference type="EMBL" id="AIA64578.1"/>
    </source>
</evidence>
<accession>A0A060AM74</accession>
<dbReference type="KEGG" id="vg:19686799"/>
<feature type="transmembrane region" description="Helical" evidence="1">
    <location>
        <begin position="37"/>
        <end position="58"/>
    </location>
</feature>
<dbReference type="GeneID" id="19686799"/>
<dbReference type="EMBL" id="KC954774">
    <property type="protein sequence ID" value="AIA64578.1"/>
    <property type="molecule type" value="Genomic_DNA"/>
</dbReference>